<organism evidence="1 2">
    <name type="scientific">Spirosoma profusum</name>
    <dbReference type="NCBI Taxonomy" id="2771354"/>
    <lineage>
        <taxon>Bacteria</taxon>
        <taxon>Pseudomonadati</taxon>
        <taxon>Bacteroidota</taxon>
        <taxon>Cytophagia</taxon>
        <taxon>Cytophagales</taxon>
        <taxon>Cytophagaceae</taxon>
        <taxon>Spirosoma</taxon>
    </lineage>
</organism>
<proteinExistence type="predicted"/>
<dbReference type="Gene3D" id="3.40.50.2000">
    <property type="entry name" value="Glycogen Phosphorylase B"/>
    <property type="match status" value="1"/>
</dbReference>
<evidence type="ECO:0000313" key="1">
    <source>
        <dbReference type="EMBL" id="MBD2705088.1"/>
    </source>
</evidence>
<dbReference type="EMBL" id="JACWZY010000044">
    <property type="protein sequence ID" value="MBD2705088.1"/>
    <property type="molecule type" value="Genomic_DNA"/>
</dbReference>
<comment type="caution">
    <text evidence="1">The sequence shown here is derived from an EMBL/GenBank/DDBJ whole genome shotgun (WGS) entry which is preliminary data.</text>
</comment>
<evidence type="ECO:0000313" key="2">
    <source>
        <dbReference type="Proteomes" id="UP000598820"/>
    </source>
</evidence>
<dbReference type="Pfam" id="PF13692">
    <property type="entry name" value="Glyco_trans_1_4"/>
    <property type="match status" value="1"/>
</dbReference>
<dbReference type="Proteomes" id="UP000598820">
    <property type="component" value="Unassembled WGS sequence"/>
</dbReference>
<accession>A0A927AVB4</accession>
<gene>
    <name evidence="1" type="ORF">IC229_30965</name>
</gene>
<dbReference type="AlphaFoldDB" id="A0A927AVB4"/>
<protein>
    <submittedName>
        <fullName evidence="1">Glycosyltransferase</fullName>
    </submittedName>
</protein>
<reference evidence="1" key="1">
    <citation type="submission" date="2020-09" db="EMBL/GenBank/DDBJ databases">
        <authorList>
            <person name="Kim M.K."/>
        </authorList>
    </citation>
    <scope>NUCLEOTIDE SEQUENCE</scope>
    <source>
        <strain evidence="1">BT702</strain>
    </source>
</reference>
<sequence>MLCFAHLRWNFVYQRPQHLLSRAANQCRVWYIEEPIWQDALSLEIKKVAENLTVVVPYLPQGIDEQTAIRLQRQLIDQLIDQQTITDYVTWYYTPMAFPFTDHLRPKVVLYDCMDELSAFLGASPQLLEQEQRLLNRADVVFTGGYSLYEAKKKRHSAVYAFPSCIDYTHFCPANSTNSLAGLDDPADQASIGYPRIGYSGVIDERLDLSLLRELANRRPDWQFVLLGPVVKIDPATLPTGPNLHYLGMKEYKTLPAYFSNWQVAMMPFAINKSTQFISPTKTPEYLAAGLPVVSTPIRDVVKTYEKWSRVTIADTVSAFEQGILASLNQSVGDDEPELDQFLRTQSWDQTWRQMHAILNKETSYVLR</sequence>
<name>A0A927AVB4_9BACT</name>
<keyword evidence="2" id="KW-1185">Reference proteome</keyword>
<dbReference type="SUPFAM" id="SSF53756">
    <property type="entry name" value="UDP-Glycosyltransferase/glycogen phosphorylase"/>
    <property type="match status" value="1"/>
</dbReference>